<dbReference type="SMART" id="SM00369">
    <property type="entry name" value="LRR_TYP"/>
    <property type="match status" value="5"/>
</dbReference>
<keyword evidence="4" id="KW-0433">Leucine-rich repeat</keyword>
<evidence type="ECO:0000256" key="11">
    <source>
        <dbReference type="ARBA" id="ARBA00023180"/>
    </source>
</evidence>
<evidence type="ECO:0000256" key="5">
    <source>
        <dbReference type="ARBA" id="ARBA00022692"/>
    </source>
</evidence>
<evidence type="ECO:0000256" key="3">
    <source>
        <dbReference type="ARBA" id="ARBA00022475"/>
    </source>
</evidence>
<dbReference type="Pfam" id="PF08263">
    <property type="entry name" value="LRRNT_2"/>
    <property type="match status" value="1"/>
</dbReference>
<evidence type="ECO:0000256" key="4">
    <source>
        <dbReference type="ARBA" id="ARBA00022614"/>
    </source>
</evidence>
<organism evidence="13 14">
    <name type="scientific">Arabis nemorensis</name>
    <dbReference type="NCBI Taxonomy" id="586526"/>
    <lineage>
        <taxon>Eukaryota</taxon>
        <taxon>Viridiplantae</taxon>
        <taxon>Streptophyta</taxon>
        <taxon>Embryophyta</taxon>
        <taxon>Tracheophyta</taxon>
        <taxon>Spermatophyta</taxon>
        <taxon>Magnoliopsida</taxon>
        <taxon>eudicotyledons</taxon>
        <taxon>Gunneridae</taxon>
        <taxon>Pentapetalae</taxon>
        <taxon>rosids</taxon>
        <taxon>malvids</taxon>
        <taxon>Brassicales</taxon>
        <taxon>Brassicaceae</taxon>
        <taxon>Arabideae</taxon>
        <taxon>Arabis</taxon>
    </lineage>
</organism>
<evidence type="ECO:0000256" key="2">
    <source>
        <dbReference type="ARBA" id="ARBA00009592"/>
    </source>
</evidence>
<dbReference type="InterPro" id="IPR003591">
    <property type="entry name" value="Leu-rich_rpt_typical-subtyp"/>
</dbReference>
<dbReference type="InterPro" id="IPR001611">
    <property type="entry name" value="Leu-rich_rpt"/>
</dbReference>
<dbReference type="InterPro" id="IPR032675">
    <property type="entry name" value="LRR_dom_sf"/>
</dbReference>
<dbReference type="Pfam" id="PF00560">
    <property type="entry name" value="LRR_1"/>
    <property type="match status" value="5"/>
</dbReference>
<dbReference type="InterPro" id="IPR013210">
    <property type="entry name" value="LRR_N_plant-typ"/>
</dbReference>
<name>A0A565BDG1_9BRAS</name>
<feature type="domain" description="Leucine-rich repeat-containing N-terminal plant-type" evidence="12">
    <location>
        <begin position="42"/>
        <end position="80"/>
    </location>
</feature>
<keyword evidence="7" id="KW-0677">Repeat</keyword>
<evidence type="ECO:0000256" key="8">
    <source>
        <dbReference type="ARBA" id="ARBA00022989"/>
    </source>
</evidence>
<keyword evidence="8" id="KW-1133">Transmembrane helix</keyword>
<dbReference type="FunFam" id="3.80.10.10:FF:000041">
    <property type="entry name" value="LRR receptor-like serine/threonine-protein kinase ERECTA"/>
    <property type="match status" value="1"/>
</dbReference>
<dbReference type="FunFam" id="3.80.10.10:FF:000213">
    <property type="entry name" value="Tyrosine-sulfated glycopeptide receptor 1"/>
    <property type="match status" value="1"/>
</dbReference>
<comment type="similarity">
    <text evidence="2">Belongs to the RLP family.</text>
</comment>
<dbReference type="PANTHER" id="PTHR48057">
    <property type="entry name" value="LEUCINE-RICH REPEAT SERINE/THREONINE-PROTEIN KINASE 1"/>
    <property type="match status" value="1"/>
</dbReference>
<evidence type="ECO:0000313" key="14">
    <source>
        <dbReference type="Proteomes" id="UP000489600"/>
    </source>
</evidence>
<dbReference type="InterPro" id="IPR052595">
    <property type="entry name" value="LRRC69/RLP"/>
</dbReference>
<reference evidence="13" key="1">
    <citation type="submission" date="2019-07" db="EMBL/GenBank/DDBJ databases">
        <authorList>
            <person name="Dittberner H."/>
        </authorList>
    </citation>
    <scope>NUCLEOTIDE SEQUENCE [LARGE SCALE GENOMIC DNA]</scope>
</reference>
<gene>
    <name evidence="13" type="ORF">ANE_LOCUS10068</name>
</gene>
<dbReference type="PROSITE" id="PS51450">
    <property type="entry name" value="LRR"/>
    <property type="match status" value="2"/>
</dbReference>
<keyword evidence="3" id="KW-1003">Cell membrane</keyword>
<dbReference type="PANTHER" id="PTHR48057:SF18">
    <property type="entry name" value="REPEAT RECEPTOR-LIKE PROTEIN KINASE FAMILY PROTEIN, PUTATIVE-RELATED"/>
    <property type="match status" value="1"/>
</dbReference>
<evidence type="ECO:0000256" key="9">
    <source>
        <dbReference type="ARBA" id="ARBA00023136"/>
    </source>
</evidence>
<evidence type="ECO:0000256" key="6">
    <source>
        <dbReference type="ARBA" id="ARBA00022729"/>
    </source>
</evidence>
<comment type="caution">
    <text evidence="13">The sequence shown here is derived from an EMBL/GenBank/DDBJ whole genome shotgun (WGS) entry which is preliminary data.</text>
</comment>
<sequence>MSRSIHGLYQYRRKRAMSHQAQGDPAKGGFYSANSLQLTCHPRDLEALRDFVNELELEPKPVGWAFNSSGDCCEWVGITCESSSSSLRFNIARITKLELVNRELSGSLSESLGLLDQLRVLNLSKNSILGSIPPSIYNLETLDLSSNGLIGQIPQSLNLPSLTNTPKEQLCRSNIPKDLFQLQRLNLLGIQENGLSGSLSPALGNLSHLVHLDVSSNRFFGEIPDVFDKILELEYFVAQSNRFTGGIPSSLSSSRTLIHLNLRNNSLSGPWGLDCAVMTNLTLLDLGSNQFNVSLLEHLPSCRNLRNVNLARNHLDGQVPESFKDFHSLSFLSLSNCSLVNISSALRILQHCQNLTTLILTLNFDNEMLPDDPNLHFKKLKVFVVADCRLTGSMPSWLSKSNNLELLDISWNRLTGAIPNWIGGFTKLFYLDLSNNSFAGEIPKSLTWLQSLSSRDISLDEPSLDFTFVYRVNENARHLPYNQFFMFPPTLELSQNNLSGPIWEEFGNLKKLHISYLNANRLSGSIPSSLSEMTSLEVLDLSNNRISGSIPESLQKLTFLSKFSVANNSLSGRIPSGGQFQTFPNSSFEGNHFCSDYWRQCQADTPDDKRPRSSENDGDSDIALDFTYGVPLGFGLSLLVVAFRQQLFSFLSSRHRGS</sequence>
<accession>A0A565BDG1</accession>
<evidence type="ECO:0000256" key="1">
    <source>
        <dbReference type="ARBA" id="ARBA00004251"/>
    </source>
</evidence>
<evidence type="ECO:0000256" key="10">
    <source>
        <dbReference type="ARBA" id="ARBA00023170"/>
    </source>
</evidence>
<keyword evidence="6" id="KW-0732">Signal</keyword>
<evidence type="ECO:0000256" key="7">
    <source>
        <dbReference type="ARBA" id="ARBA00022737"/>
    </source>
</evidence>
<protein>
    <recommendedName>
        <fullName evidence="12">Leucine-rich repeat-containing N-terminal plant-type domain-containing protein</fullName>
    </recommendedName>
</protein>
<dbReference type="SUPFAM" id="SSF52058">
    <property type="entry name" value="L domain-like"/>
    <property type="match status" value="2"/>
</dbReference>
<dbReference type="GO" id="GO:0005886">
    <property type="term" value="C:plasma membrane"/>
    <property type="evidence" value="ECO:0007669"/>
    <property type="project" value="UniProtKB-SubCell"/>
</dbReference>
<comment type="subcellular location">
    <subcellularLocation>
        <location evidence="1">Cell membrane</location>
        <topology evidence="1">Single-pass type I membrane protein</topology>
    </subcellularLocation>
</comment>
<keyword evidence="5" id="KW-0812">Transmembrane</keyword>
<dbReference type="Pfam" id="PF13855">
    <property type="entry name" value="LRR_8"/>
    <property type="match status" value="1"/>
</dbReference>
<dbReference type="Gene3D" id="3.80.10.10">
    <property type="entry name" value="Ribonuclease Inhibitor"/>
    <property type="match status" value="3"/>
</dbReference>
<dbReference type="Proteomes" id="UP000489600">
    <property type="component" value="Unassembled WGS sequence"/>
</dbReference>
<dbReference type="OrthoDB" id="676979at2759"/>
<keyword evidence="9" id="KW-0472">Membrane</keyword>
<dbReference type="SMART" id="SM00365">
    <property type="entry name" value="LRR_SD22"/>
    <property type="match status" value="4"/>
</dbReference>
<dbReference type="PRINTS" id="PR00019">
    <property type="entry name" value="LEURICHRPT"/>
</dbReference>
<evidence type="ECO:0000313" key="13">
    <source>
        <dbReference type="EMBL" id="VVA99623.1"/>
    </source>
</evidence>
<keyword evidence="10" id="KW-0675">Receptor</keyword>
<evidence type="ECO:0000259" key="12">
    <source>
        <dbReference type="Pfam" id="PF08263"/>
    </source>
</evidence>
<keyword evidence="11" id="KW-0325">Glycoprotein</keyword>
<dbReference type="EMBL" id="CABITT030000003">
    <property type="protein sequence ID" value="VVA99623.1"/>
    <property type="molecule type" value="Genomic_DNA"/>
</dbReference>
<proteinExistence type="inferred from homology"/>
<keyword evidence="14" id="KW-1185">Reference proteome</keyword>
<dbReference type="AlphaFoldDB" id="A0A565BDG1"/>